<comment type="caution">
    <text evidence="1">Lacks conserved residue(s) required for the propagation of feature annotation.</text>
</comment>
<evidence type="ECO:0000259" key="4">
    <source>
        <dbReference type="PROSITE" id="PS50887"/>
    </source>
</evidence>
<gene>
    <name evidence="5" type="ORF">Ga0061068_10238</name>
</gene>
<dbReference type="AlphaFoldDB" id="A0A0K6IR25"/>
<dbReference type="InterPro" id="IPR050706">
    <property type="entry name" value="Cyclic-di-GMP_PDE-like"/>
</dbReference>
<dbReference type="Pfam" id="PF00990">
    <property type="entry name" value="GGDEF"/>
    <property type="match status" value="1"/>
</dbReference>
<dbReference type="PANTHER" id="PTHR33121:SF79">
    <property type="entry name" value="CYCLIC DI-GMP PHOSPHODIESTERASE PDED-RELATED"/>
    <property type="match status" value="1"/>
</dbReference>
<dbReference type="GO" id="GO:0000160">
    <property type="term" value="P:phosphorelay signal transduction system"/>
    <property type="evidence" value="ECO:0007669"/>
    <property type="project" value="InterPro"/>
</dbReference>
<dbReference type="NCBIfam" id="TIGR00254">
    <property type="entry name" value="GGDEF"/>
    <property type="match status" value="1"/>
</dbReference>
<dbReference type="SUPFAM" id="SSF52172">
    <property type="entry name" value="CheY-like"/>
    <property type="match status" value="1"/>
</dbReference>
<sequence>MTESLALVLCPSPTERATLLAVLASLGYETQTAETPEGAIALFERRHPDLVAIADGEELPRLLEELRRRRRHEVEFFVMTHAEEDALRALEAGASEVTTGPLHPALLRHRLQRLHAERLLQRHFHGLRQLCATASRIAGILGWGWRPDEDRFQWPDGAETWWHGAAPQRQGELLARVHDEDRFRVETVFEHLRLIRRQTEVEFRLKEEAVRFVRLVAEPCAEDEDLILGVLVDVTQARRFEAALAHLSHYDELTGIPNRKHFLRAAREILPHATLDRPQLLLYLDVAGLAGINDAYGDRAGDTVLRTLAQRLAHWSTRYGGIACRVGGDEFAALIIPGSESHETEALEELLETLEQPLPLLGRDDRSEELRPRVTIGGVWIPAAGNELEALIRLAQRQQRHALASGRRFSLTAEPSADDAPTVQLEAALHQALARQEFFLLYQPQLELETRRIVGAEALLRWRHPQRGVLPPIQFIPLLEETGLILEAGRWIIEEAATQLGAWNDAGIPLRLAVNLSARQILDDGLVDHIAECLRRHRLPPPQLEFEITETLAIRDPERARAMIAAIRSLGCPVALDDFGVGYASLEYLLQFPFDAIKLDMSFVHRLVETPVDRAIVRGVVTMADALGKRVIAEGVETARQADYLHAMGVDEIQGWHVGKPMPAAALAERLREDGHGPQ</sequence>
<evidence type="ECO:0000313" key="5">
    <source>
        <dbReference type="EMBL" id="CUB05565.1"/>
    </source>
</evidence>
<dbReference type="CDD" id="cd01948">
    <property type="entry name" value="EAL"/>
    <property type="match status" value="1"/>
</dbReference>
<dbReference type="Gene3D" id="3.40.50.2300">
    <property type="match status" value="1"/>
</dbReference>
<dbReference type="Gene3D" id="3.30.70.270">
    <property type="match status" value="1"/>
</dbReference>
<feature type="domain" description="EAL" evidence="3">
    <location>
        <begin position="422"/>
        <end position="675"/>
    </location>
</feature>
<dbReference type="SMART" id="SM00267">
    <property type="entry name" value="GGDEF"/>
    <property type="match status" value="1"/>
</dbReference>
<dbReference type="Proteomes" id="UP000182108">
    <property type="component" value="Unassembled WGS sequence"/>
</dbReference>
<proteinExistence type="predicted"/>
<dbReference type="InterPro" id="IPR029787">
    <property type="entry name" value="Nucleotide_cyclase"/>
</dbReference>
<dbReference type="Gene3D" id="3.20.20.450">
    <property type="entry name" value="EAL domain"/>
    <property type="match status" value="1"/>
</dbReference>
<reference evidence="6" key="1">
    <citation type="submission" date="2015-08" db="EMBL/GenBank/DDBJ databases">
        <authorList>
            <person name="Babu N.S."/>
            <person name="Beckwith C.J."/>
            <person name="Beseler K.G."/>
            <person name="Brison A."/>
            <person name="Carone J.V."/>
            <person name="Caskin T.P."/>
            <person name="Diamond M."/>
            <person name="Durham M.E."/>
            <person name="Foxe J.M."/>
            <person name="Go M."/>
            <person name="Henderson B.A."/>
            <person name="Jones I.B."/>
            <person name="McGettigan J.A."/>
            <person name="Micheletti S.J."/>
            <person name="Nasrallah M.E."/>
            <person name="Ortiz D."/>
            <person name="Piller C.R."/>
            <person name="Privatt S.R."/>
            <person name="Schneider S.L."/>
            <person name="Sharp S."/>
            <person name="Smith T.C."/>
            <person name="Stanton J.D."/>
            <person name="Ullery H.E."/>
            <person name="Wilson R.J."/>
            <person name="Serrano M.G."/>
            <person name="Buck G."/>
            <person name="Lee V."/>
            <person name="Wang Y."/>
            <person name="Carvalho R."/>
            <person name="Voegtly L."/>
            <person name="Shi R."/>
            <person name="Duckworth R."/>
            <person name="Johnson A."/>
            <person name="Loviza R."/>
            <person name="Walstead R."/>
            <person name="Shah Z."/>
            <person name="Kiflezghi M."/>
            <person name="Wade K."/>
            <person name="Ball S.L."/>
            <person name="Bradley K.W."/>
            <person name="Asai D.J."/>
            <person name="Bowman C.A."/>
            <person name="Russell D.A."/>
            <person name="Pope W.H."/>
            <person name="Jacobs-Sera D."/>
            <person name="Hendrix R.W."/>
            <person name="Hatfull G.F."/>
        </authorList>
    </citation>
    <scope>NUCLEOTIDE SEQUENCE [LARGE SCALE GENOMIC DNA]</scope>
    <source>
        <strain evidence="6">JCM 19170</strain>
    </source>
</reference>
<evidence type="ECO:0000256" key="1">
    <source>
        <dbReference type="PROSITE-ProRule" id="PRU00169"/>
    </source>
</evidence>
<dbReference type="PROSITE" id="PS50110">
    <property type="entry name" value="RESPONSE_REGULATORY"/>
    <property type="match status" value="1"/>
</dbReference>
<dbReference type="InterPro" id="IPR000160">
    <property type="entry name" value="GGDEF_dom"/>
</dbReference>
<dbReference type="SUPFAM" id="SSF55073">
    <property type="entry name" value="Nucleotide cyclase"/>
    <property type="match status" value="1"/>
</dbReference>
<dbReference type="Pfam" id="PF00563">
    <property type="entry name" value="EAL"/>
    <property type="match status" value="1"/>
</dbReference>
<dbReference type="GO" id="GO:0071111">
    <property type="term" value="F:cyclic-guanylate-specific phosphodiesterase activity"/>
    <property type="evidence" value="ECO:0007669"/>
    <property type="project" value="InterPro"/>
</dbReference>
<dbReference type="SMART" id="SM00052">
    <property type="entry name" value="EAL"/>
    <property type="match status" value="1"/>
</dbReference>
<evidence type="ECO:0000259" key="2">
    <source>
        <dbReference type="PROSITE" id="PS50110"/>
    </source>
</evidence>
<dbReference type="CDD" id="cd01949">
    <property type="entry name" value="GGDEF"/>
    <property type="match status" value="1"/>
</dbReference>
<evidence type="ECO:0000259" key="3">
    <source>
        <dbReference type="PROSITE" id="PS50883"/>
    </source>
</evidence>
<protein>
    <submittedName>
        <fullName evidence="5">Diguanylate cyclase (GGDEF) domain</fullName>
    </submittedName>
</protein>
<dbReference type="PROSITE" id="PS50887">
    <property type="entry name" value="GGDEF"/>
    <property type="match status" value="1"/>
</dbReference>
<feature type="domain" description="Response regulatory" evidence="2">
    <location>
        <begin position="5"/>
        <end position="115"/>
    </location>
</feature>
<dbReference type="InterPro" id="IPR043128">
    <property type="entry name" value="Rev_trsase/Diguanyl_cyclase"/>
</dbReference>
<evidence type="ECO:0000313" key="6">
    <source>
        <dbReference type="Proteomes" id="UP000182108"/>
    </source>
</evidence>
<feature type="domain" description="GGDEF" evidence="4">
    <location>
        <begin position="277"/>
        <end position="415"/>
    </location>
</feature>
<dbReference type="InterPro" id="IPR035919">
    <property type="entry name" value="EAL_sf"/>
</dbReference>
<dbReference type="EMBL" id="CYHH01000002">
    <property type="protein sequence ID" value="CUB05565.1"/>
    <property type="molecule type" value="Genomic_DNA"/>
</dbReference>
<accession>A0A0K6IR25</accession>
<dbReference type="InterPro" id="IPR001633">
    <property type="entry name" value="EAL_dom"/>
</dbReference>
<name>A0A0K6IR25_9PROT</name>
<dbReference type="InterPro" id="IPR011006">
    <property type="entry name" value="CheY-like_superfamily"/>
</dbReference>
<organism evidence="5 6">
    <name type="scientific">Tepidiphilus thermophilus</name>
    <dbReference type="NCBI Taxonomy" id="876478"/>
    <lineage>
        <taxon>Bacteria</taxon>
        <taxon>Pseudomonadati</taxon>
        <taxon>Pseudomonadota</taxon>
        <taxon>Hydrogenophilia</taxon>
        <taxon>Hydrogenophilales</taxon>
        <taxon>Hydrogenophilaceae</taxon>
        <taxon>Tepidiphilus</taxon>
    </lineage>
</organism>
<keyword evidence="6" id="KW-1185">Reference proteome</keyword>
<dbReference type="SUPFAM" id="SSF141868">
    <property type="entry name" value="EAL domain-like"/>
    <property type="match status" value="1"/>
</dbReference>
<dbReference type="RefSeq" id="WP_055422770.1">
    <property type="nucleotide sequence ID" value="NZ_CYHH01000002.1"/>
</dbReference>
<dbReference type="PANTHER" id="PTHR33121">
    <property type="entry name" value="CYCLIC DI-GMP PHOSPHODIESTERASE PDEF"/>
    <property type="match status" value="1"/>
</dbReference>
<dbReference type="InterPro" id="IPR001789">
    <property type="entry name" value="Sig_transdc_resp-reg_receiver"/>
</dbReference>
<dbReference type="OrthoDB" id="5293040at2"/>
<dbReference type="PROSITE" id="PS50883">
    <property type="entry name" value="EAL"/>
    <property type="match status" value="1"/>
</dbReference>